<keyword evidence="2" id="KW-1185">Reference proteome</keyword>
<gene>
    <name evidence="1" type="ORF">GCM10009838_20990</name>
</gene>
<dbReference type="EMBL" id="BAAAQM010000009">
    <property type="protein sequence ID" value="GAA1963683.1"/>
    <property type="molecule type" value="Genomic_DNA"/>
</dbReference>
<dbReference type="Proteomes" id="UP001499854">
    <property type="component" value="Unassembled WGS sequence"/>
</dbReference>
<sequence>MVTCGVCQEPFDVQDAREEYKSEFGGDVDYDEQYDGGVCADCAISDTESNYNKGLAIMMMNGDADYDDEHVQNYL</sequence>
<reference evidence="1 2" key="1">
    <citation type="journal article" date="2019" name="Int. J. Syst. Evol. Microbiol.">
        <title>The Global Catalogue of Microorganisms (GCM) 10K type strain sequencing project: providing services to taxonomists for standard genome sequencing and annotation.</title>
        <authorList>
            <consortium name="The Broad Institute Genomics Platform"/>
            <consortium name="The Broad Institute Genome Sequencing Center for Infectious Disease"/>
            <person name="Wu L."/>
            <person name="Ma J."/>
        </authorList>
    </citation>
    <scope>NUCLEOTIDE SEQUENCE [LARGE SCALE GENOMIC DNA]</scope>
    <source>
        <strain evidence="1 2">JCM 16013</strain>
    </source>
</reference>
<evidence type="ECO:0000313" key="2">
    <source>
        <dbReference type="Proteomes" id="UP001499854"/>
    </source>
</evidence>
<comment type="caution">
    <text evidence="1">The sequence shown here is derived from an EMBL/GenBank/DDBJ whole genome shotgun (WGS) entry which is preliminary data.</text>
</comment>
<proteinExistence type="predicted"/>
<protein>
    <submittedName>
        <fullName evidence="1">Uncharacterized protein</fullName>
    </submittedName>
</protein>
<name>A0ABN2R599_9ACTN</name>
<organism evidence="1 2">
    <name type="scientific">Catenulispora subtropica</name>
    <dbReference type="NCBI Taxonomy" id="450798"/>
    <lineage>
        <taxon>Bacteria</taxon>
        <taxon>Bacillati</taxon>
        <taxon>Actinomycetota</taxon>
        <taxon>Actinomycetes</taxon>
        <taxon>Catenulisporales</taxon>
        <taxon>Catenulisporaceae</taxon>
        <taxon>Catenulispora</taxon>
    </lineage>
</organism>
<evidence type="ECO:0000313" key="1">
    <source>
        <dbReference type="EMBL" id="GAA1963683.1"/>
    </source>
</evidence>
<accession>A0ABN2R599</accession>